<evidence type="ECO:0000256" key="2">
    <source>
        <dbReference type="ARBA" id="ARBA00004584"/>
    </source>
</evidence>
<evidence type="ECO:0000256" key="7">
    <source>
        <dbReference type="ARBA" id="ARBA00022833"/>
    </source>
</evidence>
<keyword evidence="8" id="KW-0156">Chromatin regulator</keyword>
<dbReference type="FunFam" id="3.30.160.60:FF:000222">
    <property type="entry name" value="Putative transcriptional repressor ctcf"/>
    <property type="match status" value="1"/>
</dbReference>
<dbReference type="PANTHER" id="PTHR16515:SF49">
    <property type="entry name" value="GASTRULA ZINC FINGER PROTEIN XLCGF49.1-LIKE-RELATED"/>
    <property type="match status" value="1"/>
</dbReference>
<dbReference type="FunFam" id="3.30.160.60:FF:000283">
    <property type="entry name" value="Putative transcriptional repressor ctcf"/>
    <property type="match status" value="1"/>
</dbReference>
<dbReference type="InParanoid" id="G5AUM8"/>
<keyword evidence="11" id="KW-0010">Activator</keyword>
<keyword evidence="13" id="KW-0539">Nucleus</keyword>
<feature type="compositionally biased region" description="Polar residues" evidence="18">
    <location>
        <begin position="576"/>
        <end position="586"/>
    </location>
</feature>
<feature type="domain" description="C2H2-type" evidence="19">
    <location>
        <begin position="321"/>
        <end position="349"/>
    </location>
</feature>
<evidence type="ECO:0000256" key="17">
    <source>
        <dbReference type="PROSITE-ProRule" id="PRU00042"/>
    </source>
</evidence>
<dbReference type="PROSITE" id="PS50157">
    <property type="entry name" value="ZINC_FINGER_C2H2_2"/>
    <property type="match status" value="11"/>
</dbReference>
<sequence length="775" mass="86415">MAAPELSVLSNVQFTGIKELKATQEKELEEADRVPKAHDLQTAGAPEATGSQGPLQGLLLEGELELELVATPVEGDNHILTLQTVHLASGELGLLNTGWLDTEHVQEVQVEVQEAGAALPSLLWLSGDSQQSVQQCMAIGVQEELSPLQELEVMKFHLLEERLAVVKEDPEPAASLWESSELTKLEKGQEEDQLVAEGGGAQRAEGQFFLVEARPGDEGRDEIILTIATLSVEEQKEKSALGQANIEKPSFIKSQRKTKGKKQTFQCNLCLFTSSRISSFNRHMKIHTSEKPHTCHLCLKTFRTSTLLRNHINTHTGTRPYKCVDCDMAFVTSGELVRHRRYKHTHEKPFKCSMCKYESVEASKLKRHVLSHTGERPFQCLLCNYASTDTHKLKRHMLTHSGEKPYECHICHARFTQSGTMKMHMLQKHSENVPKYQCPQCATVIARKSDLRVHLRNLHTYQSTEIQCRYCPATFHERYALIQHQKTHKNEKRFKCEHCNYSCKQERHLAVHVRTHTTEKPFTCSACHRHFRQKPLLDAHVKKYHALDFSPPVHKCPTCGQGFSRLSSMHRHSEKCQSAQETSATSGKGRRMERKQEAPGDAGEGDENTEVLSALLGPSGDKGESVGSQGCSPILDPGAMLVWPGQALCCSSRLPSALGGCLQQLQQTNAVVPSAQHAAGSETHIPEGGDEKAPAWVNCEHLLFTRPPWCPRQRANSARSLASVGRKAHFVLLHVKVSVTSATQSFVSLSPGHLRLASPYTELYQSLPCQRPLSF</sequence>
<evidence type="ECO:0000256" key="10">
    <source>
        <dbReference type="ARBA" id="ARBA00023125"/>
    </source>
</evidence>
<dbReference type="PROSITE" id="PS00028">
    <property type="entry name" value="ZINC_FINGER_C2H2_1"/>
    <property type="match status" value="7"/>
</dbReference>
<keyword evidence="4" id="KW-0479">Metal-binding</keyword>
<evidence type="ECO:0000256" key="5">
    <source>
        <dbReference type="ARBA" id="ARBA00022737"/>
    </source>
</evidence>
<evidence type="ECO:0000259" key="19">
    <source>
        <dbReference type="PROSITE" id="PS50157"/>
    </source>
</evidence>
<keyword evidence="10" id="KW-0238">DNA-binding</keyword>
<feature type="domain" description="C2H2-type" evidence="19">
    <location>
        <begin position="554"/>
        <end position="582"/>
    </location>
</feature>
<name>G5AUM8_HETGA</name>
<dbReference type="InterPro" id="IPR013087">
    <property type="entry name" value="Znf_C2H2_type"/>
</dbReference>
<evidence type="ECO:0000256" key="9">
    <source>
        <dbReference type="ARBA" id="ARBA00023015"/>
    </source>
</evidence>
<evidence type="ECO:0000256" key="15">
    <source>
        <dbReference type="ARBA" id="ARBA00061457"/>
    </source>
</evidence>
<dbReference type="FunCoup" id="G5AUM8">
    <property type="interactions" value="1022"/>
</dbReference>
<evidence type="ECO:0000256" key="14">
    <source>
        <dbReference type="ARBA" id="ARBA00023328"/>
    </source>
</evidence>
<keyword evidence="6 17" id="KW-0863">Zinc-finger</keyword>
<dbReference type="FunFam" id="3.30.160.60:FF:000448">
    <property type="entry name" value="RE1-silencing transcription factor A"/>
    <property type="match status" value="1"/>
</dbReference>
<dbReference type="FunFam" id="3.30.160.60:FF:000373">
    <property type="entry name" value="Putative transcriptional repressor ctcf"/>
    <property type="match status" value="1"/>
</dbReference>
<proteinExistence type="inferred from homology"/>
<dbReference type="GO" id="GO:0008270">
    <property type="term" value="F:zinc ion binding"/>
    <property type="evidence" value="ECO:0007669"/>
    <property type="project" value="UniProtKB-KW"/>
</dbReference>
<keyword evidence="14" id="KW-0137">Centromere</keyword>
<feature type="domain" description="C2H2-type" evidence="19">
    <location>
        <begin position="378"/>
        <end position="405"/>
    </location>
</feature>
<protein>
    <recommendedName>
        <fullName evidence="16">CCCTC-binding factor</fullName>
    </recommendedName>
</protein>
<evidence type="ECO:0000256" key="8">
    <source>
        <dbReference type="ARBA" id="ARBA00022853"/>
    </source>
</evidence>
<comment type="subcellular location">
    <subcellularLocation>
        <location evidence="2">Chromosome</location>
        <location evidence="2">Centromere</location>
    </subcellularLocation>
    <subcellularLocation>
        <location evidence="1">Nucleus</location>
    </subcellularLocation>
</comment>
<dbReference type="SMART" id="SM00355">
    <property type="entry name" value="ZnF_C2H2"/>
    <property type="match status" value="11"/>
</dbReference>
<feature type="domain" description="C2H2-type" evidence="19">
    <location>
        <begin position="436"/>
        <end position="464"/>
    </location>
</feature>
<evidence type="ECO:0000256" key="11">
    <source>
        <dbReference type="ARBA" id="ARBA00023159"/>
    </source>
</evidence>
<dbReference type="GO" id="GO:0003677">
    <property type="term" value="F:DNA binding"/>
    <property type="evidence" value="ECO:0007669"/>
    <property type="project" value="UniProtKB-KW"/>
</dbReference>
<dbReference type="InterPro" id="IPR036236">
    <property type="entry name" value="Znf_C2H2_sf"/>
</dbReference>
<reference evidence="20 21" key="1">
    <citation type="journal article" date="2011" name="Nature">
        <title>Genome sequencing reveals insights into physiology and longevity of the naked mole rat.</title>
        <authorList>
            <person name="Kim E.B."/>
            <person name="Fang X."/>
            <person name="Fushan A.A."/>
            <person name="Huang Z."/>
            <person name="Lobanov A.V."/>
            <person name="Han L."/>
            <person name="Marino S.M."/>
            <person name="Sun X."/>
            <person name="Turanov A.A."/>
            <person name="Yang P."/>
            <person name="Yim S.H."/>
            <person name="Zhao X."/>
            <person name="Kasaikina M.V."/>
            <person name="Stoletzki N."/>
            <person name="Peng C."/>
            <person name="Polak P."/>
            <person name="Xiong Z."/>
            <person name="Kiezun A."/>
            <person name="Zhu Y."/>
            <person name="Chen Y."/>
            <person name="Kryukov G.V."/>
            <person name="Zhang Q."/>
            <person name="Peshkin L."/>
            <person name="Yang L."/>
            <person name="Bronson R.T."/>
            <person name="Buffenstein R."/>
            <person name="Wang B."/>
            <person name="Han C."/>
            <person name="Li Q."/>
            <person name="Chen L."/>
            <person name="Zhao W."/>
            <person name="Sunyaev S.R."/>
            <person name="Park T.J."/>
            <person name="Zhang G."/>
            <person name="Wang J."/>
            <person name="Gladyshev V.N."/>
        </authorList>
    </citation>
    <scope>NUCLEOTIDE SEQUENCE [LARGE SCALE GENOMIC DNA]</scope>
</reference>
<dbReference type="GO" id="GO:0006355">
    <property type="term" value="P:regulation of DNA-templated transcription"/>
    <property type="evidence" value="ECO:0007669"/>
    <property type="project" value="UniProtKB-ARBA"/>
</dbReference>
<feature type="domain" description="C2H2-type" evidence="19">
    <location>
        <begin position="522"/>
        <end position="550"/>
    </location>
</feature>
<evidence type="ECO:0000256" key="3">
    <source>
        <dbReference type="ARBA" id="ARBA00022491"/>
    </source>
</evidence>
<evidence type="ECO:0000256" key="16">
    <source>
        <dbReference type="ARBA" id="ARBA00079129"/>
    </source>
</evidence>
<dbReference type="EMBL" id="JH167037">
    <property type="protein sequence ID" value="EHB00739.1"/>
    <property type="molecule type" value="Genomic_DNA"/>
</dbReference>
<dbReference type="FunFam" id="3.30.160.60:FF:000049">
    <property type="entry name" value="transcriptional repressor CTCF isoform X1"/>
    <property type="match status" value="2"/>
</dbReference>
<dbReference type="SUPFAM" id="SSF57667">
    <property type="entry name" value="beta-beta-alpha zinc fingers"/>
    <property type="match status" value="6"/>
</dbReference>
<evidence type="ECO:0000256" key="18">
    <source>
        <dbReference type="SAM" id="MobiDB-lite"/>
    </source>
</evidence>
<dbReference type="Gene3D" id="3.30.160.60">
    <property type="entry name" value="Classic Zinc Finger"/>
    <property type="match status" value="9"/>
</dbReference>
<dbReference type="Pfam" id="PF00096">
    <property type="entry name" value="zf-C2H2"/>
    <property type="match status" value="3"/>
</dbReference>
<evidence type="ECO:0000256" key="12">
    <source>
        <dbReference type="ARBA" id="ARBA00023163"/>
    </source>
</evidence>
<dbReference type="GO" id="GO:0006325">
    <property type="term" value="P:chromatin organization"/>
    <property type="evidence" value="ECO:0007669"/>
    <property type="project" value="UniProtKB-KW"/>
</dbReference>
<dbReference type="eggNOG" id="KOG1721">
    <property type="taxonomic scope" value="Eukaryota"/>
</dbReference>
<keyword evidence="7" id="KW-0862">Zinc</keyword>
<dbReference type="FunFam" id="3.30.160.60:FF:000420">
    <property type="entry name" value="Putative transcriptional repressor ctcf"/>
    <property type="match status" value="1"/>
</dbReference>
<dbReference type="GO" id="GO:0000775">
    <property type="term" value="C:chromosome, centromeric region"/>
    <property type="evidence" value="ECO:0007669"/>
    <property type="project" value="UniProtKB-SubCell"/>
</dbReference>
<evidence type="ECO:0000256" key="4">
    <source>
        <dbReference type="ARBA" id="ARBA00022723"/>
    </source>
</evidence>
<evidence type="ECO:0000313" key="20">
    <source>
        <dbReference type="EMBL" id="EHB00739.1"/>
    </source>
</evidence>
<dbReference type="GO" id="GO:0005634">
    <property type="term" value="C:nucleus"/>
    <property type="evidence" value="ECO:0007669"/>
    <property type="project" value="UniProtKB-SubCell"/>
</dbReference>
<feature type="domain" description="C2H2-type" evidence="19">
    <location>
        <begin position="265"/>
        <end position="292"/>
    </location>
</feature>
<evidence type="ECO:0000256" key="1">
    <source>
        <dbReference type="ARBA" id="ARBA00004123"/>
    </source>
</evidence>
<keyword evidence="3" id="KW-0678">Repressor</keyword>
<feature type="domain" description="C2H2-type" evidence="19">
    <location>
        <begin position="494"/>
        <end position="521"/>
    </location>
</feature>
<gene>
    <name evidence="20" type="ORF">GW7_10219</name>
</gene>
<dbReference type="AlphaFoldDB" id="G5AUM8"/>
<feature type="domain" description="C2H2-type" evidence="19">
    <location>
        <begin position="466"/>
        <end position="493"/>
    </location>
</feature>
<keyword evidence="5" id="KW-0677">Repeat</keyword>
<feature type="region of interest" description="Disordered" evidence="18">
    <location>
        <begin position="570"/>
        <end position="607"/>
    </location>
</feature>
<keyword evidence="12" id="KW-0804">Transcription</keyword>
<feature type="domain" description="C2H2-type" evidence="19">
    <location>
        <begin position="293"/>
        <end position="320"/>
    </location>
</feature>
<dbReference type="Proteomes" id="UP000006813">
    <property type="component" value="Unassembled WGS sequence"/>
</dbReference>
<dbReference type="InterPro" id="IPR050331">
    <property type="entry name" value="Zinc_finger"/>
</dbReference>
<evidence type="ECO:0000256" key="13">
    <source>
        <dbReference type="ARBA" id="ARBA00023242"/>
    </source>
</evidence>
<comment type="similarity">
    <text evidence="15">Belongs to the CTCF zinc-finger protein family.</text>
</comment>
<organism evidence="20 21">
    <name type="scientific">Heterocephalus glaber</name>
    <name type="common">Naked mole rat</name>
    <dbReference type="NCBI Taxonomy" id="10181"/>
    <lineage>
        <taxon>Eukaryota</taxon>
        <taxon>Metazoa</taxon>
        <taxon>Chordata</taxon>
        <taxon>Craniata</taxon>
        <taxon>Vertebrata</taxon>
        <taxon>Euteleostomi</taxon>
        <taxon>Mammalia</taxon>
        <taxon>Eutheria</taxon>
        <taxon>Euarchontoglires</taxon>
        <taxon>Glires</taxon>
        <taxon>Rodentia</taxon>
        <taxon>Hystricomorpha</taxon>
        <taxon>Bathyergidae</taxon>
        <taxon>Heterocephalus</taxon>
    </lineage>
</organism>
<accession>G5AUM8</accession>
<keyword evidence="9" id="KW-0805">Transcription regulation</keyword>
<dbReference type="PANTHER" id="PTHR16515">
    <property type="entry name" value="PR DOMAIN ZINC FINGER PROTEIN"/>
    <property type="match status" value="1"/>
</dbReference>
<evidence type="ECO:0000256" key="6">
    <source>
        <dbReference type="ARBA" id="ARBA00022771"/>
    </source>
</evidence>
<evidence type="ECO:0000313" key="21">
    <source>
        <dbReference type="Proteomes" id="UP000006813"/>
    </source>
</evidence>
<dbReference type="GO" id="GO:0010557">
    <property type="term" value="P:positive regulation of macromolecule biosynthetic process"/>
    <property type="evidence" value="ECO:0007669"/>
    <property type="project" value="UniProtKB-ARBA"/>
</dbReference>
<feature type="domain" description="C2H2-type" evidence="19">
    <location>
        <begin position="406"/>
        <end position="434"/>
    </location>
</feature>
<feature type="domain" description="C2H2-type" evidence="19">
    <location>
        <begin position="350"/>
        <end position="377"/>
    </location>
</feature>
<dbReference type="STRING" id="10181.G5AUM8"/>